<keyword evidence="7 13" id="KW-0479">Metal-binding</keyword>
<evidence type="ECO:0000256" key="5">
    <source>
        <dbReference type="ARBA" id="ARBA00019269"/>
    </source>
</evidence>
<accession>A0AA39ZBT5</accession>
<dbReference type="EMBL" id="JAULSY010000062">
    <property type="protein sequence ID" value="KAK0668089.1"/>
    <property type="molecule type" value="Genomic_DNA"/>
</dbReference>
<feature type="binding site" evidence="13">
    <location>
        <position position="154"/>
    </location>
    <ligand>
        <name>Fe cation</name>
        <dbReference type="ChEBI" id="CHEBI:24875"/>
        <label>1</label>
    </ligand>
</feature>
<feature type="binding site" evidence="13">
    <location>
        <position position="227"/>
    </location>
    <ligand>
        <name>Fe cation</name>
        <dbReference type="ChEBI" id="CHEBI:24875"/>
        <label>1</label>
    </ligand>
</feature>
<evidence type="ECO:0000256" key="12">
    <source>
        <dbReference type="PIRSR" id="PIRSR607828-1"/>
    </source>
</evidence>
<dbReference type="GO" id="GO:0005737">
    <property type="term" value="C:cytoplasm"/>
    <property type="evidence" value="ECO:0007669"/>
    <property type="project" value="UniProtKB-SubCell"/>
</dbReference>
<dbReference type="AlphaFoldDB" id="A0AA39ZBT5"/>
<gene>
    <name evidence="15" type="ORF">QBC41DRAFT_129283</name>
</gene>
<dbReference type="InterPro" id="IPR007828">
    <property type="entry name" value="Inositol_oxygenase"/>
</dbReference>
<feature type="binding site" evidence="13">
    <location>
        <position position="285"/>
    </location>
    <ligand>
        <name>Fe cation</name>
        <dbReference type="ChEBI" id="CHEBI:24875"/>
        <label>1</label>
    </ligand>
</feature>
<dbReference type="GO" id="GO:0050113">
    <property type="term" value="F:inositol oxygenase activity"/>
    <property type="evidence" value="ECO:0007669"/>
    <property type="project" value="UniProtKB-UniRule"/>
</dbReference>
<evidence type="ECO:0000256" key="2">
    <source>
        <dbReference type="ARBA" id="ARBA00005167"/>
    </source>
</evidence>
<evidence type="ECO:0000256" key="3">
    <source>
        <dbReference type="ARBA" id="ARBA00005286"/>
    </source>
</evidence>
<reference evidence="15" key="1">
    <citation type="submission" date="2023-06" db="EMBL/GenBank/DDBJ databases">
        <title>Genome-scale phylogeny and comparative genomics of the fungal order Sordariales.</title>
        <authorList>
            <consortium name="Lawrence Berkeley National Laboratory"/>
            <person name="Hensen N."/>
            <person name="Bonometti L."/>
            <person name="Westerberg I."/>
            <person name="Brannstrom I.O."/>
            <person name="Guillou S."/>
            <person name="Cros-Aarteil S."/>
            <person name="Calhoun S."/>
            <person name="Haridas S."/>
            <person name="Kuo A."/>
            <person name="Mondo S."/>
            <person name="Pangilinan J."/>
            <person name="Riley R."/>
            <person name="Labutti K."/>
            <person name="Andreopoulos B."/>
            <person name="Lipzen A."/>
            <person name="Chen C."/>
            <person name="Yanf M."/>
            <person name="Daum C."/>
            <person name="Ng V."/>
            <person name="Clum A."/>
            <person name="Steindorff A."/>
            <person name="Ohm R."/>
            <person name="Martin F."/>
            <person name="Silar P."/>
            <person name="Natvig D."/>
            <person name="Lalanne C."/>
            <person name="Gautier V."/>
            <person name="Ament-Velasquez S.L."/>
            <person name="Kruys A."/>
            <person name="Hutchinson M.I."/>
            <person name="Powell A.J."/>
            <person name="Barry K."/>
            <person name="Miller A.N."/>
            <person name="Grigoriev I.V."/>
            <person name="Debuchy R."/>
            <person name="Gladieux P."/>
            <person name="Thoren M.H."/>
            <person name="Johannesson H."/>
        </authorList>
    </citation>
    <scope>NUCLEOTIDE SEQUENCE</scope>
    <source>
        <strain evidence="15">CBS 307.81</strain>
    </source>
</reference>
<dbReference type="PANTHER" id="PTHR12588">
    <property type="entry name" value="MYOINOSITOL OXYGENASE"/>
    <property type="match status" value="1"/>
</dbReference>
<dbReference type="GO" id="GO:0005506">
    <property type="term" value="F:iron ion binding"/>
    <property type="evidence" value="ECO:0007669"/>
    <property type="project" value="InterPro"/>
</dbReference>
<evidence type="ECO:0000256" key="13">
    <source>
        <dbReference type="PIRSR" id="PIRSR607828-2"/>
    </source>
</evidence>
<name>A0AA39ZBT5_9PEZI</name>
<keyword evidence="16" id="KW-1185">Reference proteome</keyword>
<evidence type="ECO:0000256" key="8">
    <source>
        <dbReference type="ARBA" id="ARBA00023002"/>
    </source>
</evidence>
<evidence type="ECO:0000313" key="15">
    <source>
        <dbReference type="EMBL" id="KAK0668089.1"/>
    </source>
</evidence>
<evidence type="ECO:0000256" key="11">
    <source>
        <dbReference type="ARBA" id="ARBA00048271"/>
    </source>
</evidence>
<feature type="binding site" evidence="12">
    <location>
        <position position="158"/>
    </location>
    <ligand>
        <name>substrate</name>
    </ligand>
</feature>
<feature type="binding site" evidence="12">
    <location>
        <position position="61"/>
    </location>
    <ligand>
        <name>substrate</name>
    </ligand>
</feature>
<comment type="pathway">
    <text evidence="2 14">Polyol metabolism; myo-inositol degradation into D-glucuronate; D-glucuronate from myo-inositol: step 1/1.</text>
</comment>
<evidence type="ECO:0000256" key="6">
    <source>
        <dbReference type="ARBA" id="ARBA00022490"/>
    </source>
</evidence>
<protein>
    <recommendedName>
        <fullName evidence="5 14">Inositol oxygenase</fullName>
        <ecNumber evidence="4 14">1.13.99.1</ecNumber>
    </recommendedName>
    <alternativeName>
        <fullName evidence="10 14">Myo-inositol oxygenase</fullName>
    </alternativeName>
</protein>
<comment type="subcellular location">
    <subcellularLocation>
        <location evidence="1 14">Cytoplasm</location>
    </subcellularLocation>
</comment>
<comment type="caution">
    <text evidence="15">The sequence shown here is derived from an EMBL/GenBank/DDBJ whole genome shotgun (WGS) entry which is preliminary data.</text>
</comment>
<dbReference type="SUPFAM" id="SSF109604">
    <property type="entry name" value="HD-domain/PDEase-like"/>
    <property type="match status" value="1"/>
</dbReference>
<feature type="binding site" evidence="12">
    <location>
        <begin position="252"/>
        <end position="253"/>
    </location>
    <ligand>
        <name>substrate</name>
    </ligand>
</feature>
<dbReference type="Pfam" id="PF05153">
    <property type="entry name" value="MIOX"/>
    <property type="match status" value="1"/>
</dbReference>
<evidence type="ECO:0000256" key="10">
    <source>
        <dbReference type="ARBA" id="ARBA00029668"/>
    </source>
</evidence>
<dbReference type="EC" id="1.13.99.1" evidence="4 14"/>
<comment type="similarity">
    <text evidence="3 14">Belongs to the myo-inositol oxygenase family.</text>
</comment>
<feature type="binding site" evidence="12">
    <location>
        <begin position="117"/>
        <end position="119"/>
    </location>
    <ligand>
        <name>substrate</name>
    </ligand>
</feature>
<feature type="binding site" evidence="12">
    <location>
        <begin position="175"/>
        <end position="176"/>
    </location>
    <ligand>
        <name>substrate</name>
    </ligand>
</feature>
<dbReference type="Gene3D" id="1.10.3210.10">
    <property type="entry name" value="Hypothetical protein af1432"/>
    <property type="match status" value="1"/>
</dbReference>
<evidence type="ECO:0000256" key="9">
    <source>
        <dbReference type="ARBA" id="ARBA00023004"/>
    </source>
</evidence>
<evidence type="ECO:0000256" key="1">
    <source>
        <dbReference type="ARBA" id="ARBA00004496"/>
    </source>
</evidence>
<feature type="binding site" evidence="13">
    <location>
        <position position="130"/>
    </location>
    <ligand>
        <name>Fe cation</name>
        <dbReference type="ChEBI" id="CHEBI:24875"/>
        <label>1</label>
    </ligand>
</feature>
<keyword evidence="6 14" id="KW-0963">Cytoplasm</keyword>
<sequence length="318" mass="36682">MAPSAIYASEQPPLLPASGAALEAISDAIDTVNKLKGLSSPIAAYDSKPKFDSAKDKACFRQYETACERVRTFYSEQHARQTVEHNLRMRAHFFDPARKREEMTIWQAMERLNTLIDDSDPDTELSQIQHLLQSAEAIRRDGKPRWMQVTGLVHDLGKLMLFFKGCSTGQWDVVGDTFPVGCKWDEKCVFVEAFGPNPDREHPMYGTKNGIYTPGKGIDQFMMSWGHDEFLYLVLKDQSVLPKEALAMIRYHSFYPWHYEGAYKEFMADGDEVLLKAVQAFNPYDLYSKTDEEPDVERLKPYYMELIDEFFPQKVLRW</sequence>
<keyword evidence="8 14" id="KW-0560">Oxidoreductase</keyword>
<proteinExistence type="inferred from homology"/>
<comment type="cofactor">
    <cofactor evidence="13 14">
        <name>Fe cation</name>
        <dbReference type="ChEBI" id="CHEBI:24875"/>
    </cofactor>
    <text evidence="13 14">Binds 2 iron ions per subunit.</text>
</comment>
<evidence type="ECO:0000256" key="7">
    <source>
        <dbReference type="ARBA" id="ARBA00022723"/>
    </source>
</evidence>
<evidence type="ECO:0000256" key="14">
    <source>
        <dbReference type="RuleBase" id="RU367039"/>
    </source>
</evidence>
<comment type="catalytic activity">
    <reaction evidence="11 14">
        <text>myo-inositol + O2 = D-glucuronate + H2O + H(+)</text>
        <dbReference type="Rhea" id="RHEA:23696"/>
        <dbReference type="ChEBI" id="CHEBI:15377"/>
        <dbReference type="ChEBI" id="CHEBI:15378"/>
        <dbReference type="ChEBI" id="CHEBI:15379"/>
        <dbReference type="ChEBI" id="CHEBI:17268"/>
        <dbReference type="ChEBI" id="CHEBI:58720"/>
        <dbReference type="EC" id="1.13.99.1"/>
    </reaction>
</comment>
<dbReference type="Proteomes" id="UP001174997">
    <property type="component" value="Unassembled WGS sequence"/>
</dbReference>
<organism evidence="15 16">
    <name type="scientific">Cercophora samala</name>
    <dbReference type="NCBI Taxonomy" id="330535"/>
    <lineage>
        <taxon>Eukaryota</taxon>
        <taxon>Fungi</taxon>
        <taxon>Dikarya</taxon>
        <taxon>Ascomycota</taxon>
        <taxon>Pezizomycotina</taxon>
        <taxon>Sordariomycetes</taxon>
        <taxon>Sordariomycetidae</taxon>
        <taxon>Sordariales</taxon>
        <taxon>Lasiosphaeriaceae</taxon>
        <taxon>Cercophora</taxon>
    </lineage>
</organism>
<feature type="binding site" evidence="13">
    <location>
        <position position="155"/>
    </location>
    <ligand>
        <name>Fe cation</name>
        <dbReference type="ChEBI" id="CHEBI:24875"/>
        <label>1</label>
    </ligand>
</feature>
<feature type="binding site" evidence="13">
    <location>
        <position position="252"/>
    </location>
    <ligand>
        <name>Fe cation</name>
        <dbReference type="ChEBI" id="CHEBI:24875"/>
        <label>1</label>
    </ligand>
</feature>
<dbReference type="PANTHER" id="PTHR12588:SF0">
    <property type="entry name" value="INOSITOL OXYGENASE"/>
    <property type="match status" value="1"/>
</dbReference>
<dbReference type="GO" id="GO:0019310">
    <property type="term" value="P:inositol catabolic process"/>
    <property type="evidence" value="ECO:0007669"/>
    <property type="project" value="UniProtKB-UniRule"/>
</dbReference>
<evidence type="ECO:0000313" key="16">
    <source>
        <dbReference type="Proteomes" id="UP001174997"/>
    </source>
</evidence>
<keyword evidence="9 13" id="KW-0408">Iron</keyword>
<evidence type="ECO:0000256" key="4">
    <source>
        <dbReference type="ARBA" id="ARBA00011919"/>
    </source>
</evidence>